<evidence type="ECO:0000313" key="3">
    <source>
        <dbReference type="Proteomes" id="UP000615234"/>
    </source>
</evidence>
<keyword evidence="3" id="KW-1185">Reference proteome</keyword>
<evidence type="ECO:0000256" key="1">
    <source>
        <dbReference type="SAM" id="MobiDB-lite"/>
    </source>
</evidence>
<proteinExistence type="predicted"/>
<protein>
    <submittedName>
        <fullName evidence="2">Uncharacterized protein</fullName>
    </submittedName>
</protein>
<dbReference type="Proteomes" id="UP000615234">
    <property type="component" value="Unassembled WGS sequence"/>
</dbReference>
<name>A0A8I0DSK1_9FIRM</name>
<reference evidence="2 3" key="1">
    <citation type="submission" date="2020-08" db="EMBL/GenBank/DDBJ databases">
        <title>Genome public.</title>
        <authorList>
            <person name="Liu C."/>
            <person name="Sun Q."/>
        </authorList>
    </citation>
    <scope>NUCLEOTIDE SEQUENCE [LARGE SCALE GENOMIC DNA]</scope>
    <source>
        <strain evidence="2 3">NSJ-10</strain>
    </source>
</reference>
<evidence type="ECO:0000313" key="2">
    <source>
        <dbReference type="EMBL" id="MBC5661389.1"/>
    </source>
</evidence>
<accession>A0A8I0DSK1</accession>
<dbReference type="AlphaFoldDB" id="A0A8I0DSK1"/>
<organism evidence="2 3">
    <name type="scientific">Coprococcus hominis</name>
    <name type="common">ex Liu et al. 2022</name>
    <dbReference type="NCBI Taxonomy" id="2763039"/>
    <lineage>
        <taxon>Bacteria</taxon>
        <taxon>Bacillati</taxon>
        <taxon>Bacillota</taxon>
        <taxon>Clostridia</taxon>
        <taxon>Lachnospirales</taxon>
        <taxon>Lachnospiraceae</taxon>
        <taxon>Coprococcus</taxon>
    </lineage>
</organism>
<gene>
    <name evidence="2" type="ORF">H8S09_00525</name>
</gene>
<sequence length="282" mass="31409">MGRAVRAAVAGILIGLFCGTLYVEMGALKRLYSAKNSVEQVMNLIEYAEENEDIAYDSTEENYAGITSDKTLQTDGKNGRSNQMVNGQDTLDGQDTELSNNIQTAFRILDGTTLNAYETQKQLQELEAVYDDIARDTSEKKTDGENDYNIESGKTKTELVESKISAQNKTSDVIRIRIRYEGNENLSDKQLDEFTSYVEQAVLYGIAEKLGADYNDQEKSIVRKNLILSKEYIDACAEESAEEYGIPVTAWSAFEYLNLPAATLNDAAYPAGYYETLCVTLK</sequence>
<feature type="region of interest" description="Disordered" evidence="1">
    <location>
        <begin position="66"/>
        <end position="95"/>
    </location>
</feature>
<dbReference type="RefSeq" id="WP_186847197.1">
    <property type="nucleotide sequence ID" value="NZ_JACOOX010000001.1"/>
</dbReference>
<comment type="caution">
    <text evidence="2">The sequence shown here is derived from an EMBL/GenBank/DDBJ whole genome shotgun (WGS) entry which is preliminary data.</text>
</comment>
<feature type="compositionally biased region" description="Polar residues" evidence="1">
    <location>
        <begin position="68"/>
        <end position="95"/>
    </location>
</feature>
<dbReference type="EMBL" id="JACOOX010000001">
    <property type="protein sequence ID" value="MBC5661389.1"/>
    <property type="molecule type" value="Genomic_DNA"/>
</dbReference>